<evidence type="ECO:0000313" key="3">
    <source>
        <dbReference type="Proteomes" id="UP000092555"/>
    </source>
</evidence>
<keyword evidence="3" id="KW-1185">Reference proteome</keyword>
<dbReference type="RefSeq" id="XP_018713977.1">
    <property type="nucleotide sequence ID" value="XM_018855520.1"/>
</dbReference>
<organism evidence="2 3">
    <name type="scientific">Metschnikowia bicuspidata var. bicuspidata NRRL YB-4993</name>
    <dbReference type="NCBI Taxonomy" id="869754"/>
    <lineage>
        <taxon>Eukaryota</taxon>
        <taxon>Fungi</taxon>
        <taxon>Dikarya</taxon>
        <taxon>Ascomycota</taxon>
        <taxon>Saccharomycotina</taxon>
        <taxon>Pichiomycetes</taxon>
        <taxon>Metschnikowiaceae</taxon>
        <taxon>Metschnikowia</taxon>
    </lineage>
</organism>
<feature type="region of interest" description="Disordered" evidence="1">
    <location>
        <begin position="156"/>
        <end position="234"/>
    </location>
</feature>
<evidence type="ECO:0000313" key="2">
    <source>
        <dbReference type="EMBL" id="OBA23496.1"/>
    </source>
</evidence>
<feature type="region of interest" description="Disordered" evidence="1">
    <location>
        <begin position="45"/>
        <end position="110"/>
    </location>
</feature>
<dbReference type="AlphaFoldDB" id="A0A1A0HHL5"/>
<reference evidence="2 3" key="1">
    <citation type="submission" date="2016-05" db="EMBL/GenBank/DDBJ databases">
        <title>Comparative genomics of biotechnologically important yeasts.</title>
        <authorList>
            <consortium name="DOE Joint Genome Institute"/>
            <person name="Riley R."/>
            <person name="Haridas S."/>
            <person name="Wolfe K.H."/>
            <person name="Lopes M.R."/>
            <person name="Hittinger C.T."/>
            <person name="Goker M."/>
            <person name="Salamov A."/>
            <person name="Wisecaver J."/>
            <person name="Long T.M."/>
            <person name="Aerts A.L."/>
            <person name="Barry K."/>
            <person name="Choi C."/>
            <person name="Clum A."/>
            <person name="Coughlan A.Y."/>
            <person name="Deshpande S."/>
            <person name="Douglass A.P."/>
            <person name="Hanson S.J."/>
            <person name="Klenk H.-P."/>
            <person name="LaButti K."/>
            <person name="Lapidus A."/>
            <person name="Lindquist E."/>
            <person name="Lipzen A."/>
            <person name="Meier-kolthoff J.P."/>
            <person name="Ohm R.A."/>
            <person name="Otillar R.P."/>
            <person name="Pangilinan J."/>
            <person name="Peng Y."/>
            <person name="Rokas A."/>
            <person name="Rosa C.A."/>
            <person name="Scheuner C."/>
            <person name="Sibirny A.A."/>
            <person name="Slot J.C."/>
            <person name="Stielow J.B."/>
            <person name="Sun H."/>
            <person name="Kurtzman C.P."/>
            <person name="Blackwell M."/>
            <person name="Grigoriev I.V."/>
            <person name="Jeffries T.W."/>
        </authorList>
    </citation>
    <scope>NUCLEOTIDE SEQUENCE [LARGE SCALE GENOMIC DNA]</scope>
    <source>
        <strain evidence="2 3">NRRL YB-4993</strain>
    </source>
</reference>
<feature type="compositionally biased region" description="Low complexity" evidence="1">
    <location>
        <begin position="224"/>
        <end position="234"/>
    </location>
</feature>
<proteinExistence type="predicted"/>
<dbReference type="Proteomes" id="UP000092555">
    <property type="component" value="Unassembled WGS sequence"/>
</dbReference>
<dbReference type="GeneID" id="30028496"/>
<comment type="caution">
    <text evidence="2">The sequence shown here is derived from an EMBL/GenBank/DDBJ whole genome shotgun (WGS) entry which is preliminary data.</text>
</comment>
<name>A0A1A0HHL5_9ASCO</name>
<feature type="compositionally biased region" description="Polar residues" evidence="1">
    <location>
        <begin position="205"/>
        <end position="216"/>
    </location>
</feature>
<protein>
    <submittedName>
        <fullName evidence="2">Uncharacterized protein</fullName>
    </submittedName>
</protein>
<gene>
    <name evidence="2" type="ORF">METBIDRAFT_29948</name>
</gene>
<evidence type="ECO:0000256" key="1">
    <source>
        <dbReference type="SAM" id="MobiDB-lite"/>
    </source>
</evidence>
<dbReference type="EMBL" id="LXTC01000001">
    <property type="protein sequence ID" value="OBA23496.1"/>
    <property type="molecule type" value="Genomic_DNA"/>
</dbReference>
<feature type="compositionally biased region" description="Low complexity" evidence="1">
    <location>
        <begin position="76"/>
        <end position="96"/>
    </location>
</feature>
<accession>A0A1A0HHL5</accession>
<sequence>MPRVAKPNLPYVQPGPWANFPAQLQYYSRSEAGLGSVLASDTSGNLTDLSLRSRGHTAGTSAGTPALDGRAAAKTSANDGSASDNSASDNSASLDSGFANTPGPAGMARKDSDLLSLSSSASVSKLNGAGEQLSWANMKEHDRQWAELSHNHEHVVPVDGPVDGPAKLSLEDRADSLSDGYRRRRKRRLPTVSSSLDRSFPLPNPQQIEMYSQQYDSVDLDTRSTSPQNSSSSG</sequence>